<reference evidence="1 2" key="1">
    <citation type="submission" date="2015-12" db="EMBL/GenBank/DDBJ databases">
        <authorList>
            <person name="Tarr C.L."/>
            <person name="Gladney L.M."/>
        </authorList>
    </citation>
    <scope>NUCLEOTIDE SEQUENCE [LARGE SCALE GENOMIC DNA]</scope>
    <source>
        <strain evidence="1 2">1048-83</strain>
    </source>
</reference>
<evidence type="ECO:0000313" key="2">
    <source>
        <dbReference type="Proteomes" id="UP000075609"/>
    </source>
</evidence>
<accession>A0ABR5W0D9</accession>
<proteinExistence type="predicted"/>
<sequence>MALEKRSWEGQERPWFLGEKGEERGRAKKRLRAVLVPRLLGSREEQEERSFASAFPSNLVPINLVPSFPPFLENSPHLFPLLLFPRTIGPFFRFSQDQGPRAQPPRTFSSALPLLPFLVPALP</sequence>
<keyword evidence="2" id="KW-1185">Reference proteome</keyword>
<name>A0ABR5W0D9_9VIBR</name>
<evidence type="ECO:0000313" key="1">
    <source>
        <dbReference type="EMBL" id="KYN85309.1"/>
    </source>
</evidence>
<dbReference type="EMBL" id="LOBP01000150">
    <property type="protein sequence ID" value="KYN85309.1"/>
    <property type="molecule type" value="Genomic_DNA"/>
</dbReference>
<protein>
    <submittedName>
        <fullName evidence="1">Uncharacterized protein</fullName>
    </submittedName>
</protein>
<comment type="caution">
    <text evidence="1">The sequence shown here is derived from an EMBL/GenBank/DDBJ whole genome shotgun (WGS) entry which is preliminary data.</text>
</comment>
<dbReference type="Proteomes" id="UP000075609">
    <property type="component" value="Unassembled WGS sequence"/>
</dbReference>
<gene>
    <name evidence="1" type="ORF">ATY35_16690</name>
</gene>
<organism evidence="1 2">
    <name type="scientific">Vibrio cidicii</name>
    <dbReference type="NCBI Taxonomy" id="1763883"/>
    <lineage>
        <taxon>Bacteria</taxon>
        <taxon>Pseudomonadati</taxon>
        <taxon>Pseudomonadota</taxon>
        <taxon>Gammaproteobacteria</taxon>
        <taxon>Vibrionales</taxon>
        <taxon>Vibrionaceae</taxon>
        <taxon>Vibrio</taxon>
    </lineage>
</organism>